<keyword evidence="4" id="KW-0963">Cytoplasm</keyword>
<evidence type="ECO:0000256" key="1">
    <source>
        <dbReference type="ARBA" id="ARBA00004496"/>
    </source>
</evidence>
<evidence type="ECO:0000256" key="7">
    <source>
        <dbReference type="ARBA" id="ARBA00022695"/>
    </source>
</evidence>
<proteinExistence type="inferred from homology"/>
<evidence type="ECO:0000256" key="9">
    <source>
        <dbReference type="ARBA" id="ARBA00022840"/>
    </source>
</evidence>
<evidence type="ECO:0000256" key="8">
    <source>
        <dbReference type="ARBA" id="ARBA00022741"/>
    </source>
</evidence>
<evidence type="ECO:0000256" key="4">
    <source>
        <dbReference type="ARBA" id="ARBA00022490"/>
    </source>
</evidence>
<keyword evidence="14" id="KW-1185">Reference proteome</keyword>
<dbReference type="EMBL" id="CP011266">
    <property type="protein sequence ID" value="ALT68165.1"/>
    <property type="molecule type" value="Genomic_DNA"/>
</dbReference>
<dbReference type="OrthoDB" id="39992at2157"/>
<evidence type="ECO:0000256" key="11">
    <source>
        <dbReference type="ARBA" id="ARBA00048366"/>
    </source>
</evidence>
<dbReference type="GO" id="GO:0061710">
    <property type="term" value="F:L-threonylcarbamoyladenylate synthase"/>
    <property type="evidence" value="ECO:0007669"/>
    <property type="project" value="UniProtKB-EC"/>
</dbReference>
<dbReference type="GO" id="GO:0005737">
    <property type="term" value="C:cytoplasm"/>
    <property type="evidence" value="ECO:0007669"/>
    <property type="project" value="UniProtKB-SubCell"/>
</dbReference>
<evidence type="ECO:0000256" key="6">
    <source>
        <dbReference type="ARBA" id="ARBA00022694"/>
    </source>
</evidence>
<keyword evidence="7" id="KW-0548">Nucleotidyltransferase</keyword>
<dbReference type="InterPro" id="IPR017945">
    <property type="entry name" value="DHBP_synth_RibB-like_a/b_dom"/>
</dbReference>
<dbReference type="SUPFAM" id="SSF55821">
    <property type="entry name" value="YrdC/RibB"/>
    <property type="match status" value="1"/>
</dbReference>
<evidence type="ECO:0000259" key="12">
    <source>
        <dbReference type="PROSITE" id="PS51163"/>
    </source>
</evidence>
<dbReference type="RefSeq" id="WP_058738511.1">
    <property type="nucleotide sequence ID" value="NZ_CP011266.1"/>
</dbReference>
<keyword evidence="5" id="KW-0808">Transferase</keyword>
<dbReference type="GO" id="GO:0006450">
    <property type="term" value="P:regulation of translational fidelity"/>
    <property type="evidence" value="ECO:0007669"/>
    <property type="project" value="TreeGrafter"/>
</dbReference>
<dbReference type="GeneID" id="26735337"/>
<sequence length="193" mass="21060">MKILKTDNAAPDEHVINEAIDVLANGGVIIYPTDTVYGLGANIFNNKAVRNVFGIKQRNLLKPLSILVSDTDAIDLVAKVSLYQKNTLEKYLPGPYTFILNKNSIIPRVVTSGLPHVGVRVPKNEIACKLASLFPITTTSANLSDEEVLSTPKEIIDQLGRDVDLVIDVGPLDSKNASTIVDLTTPQPKFIRR</sequence>
<dbReference type="PANTHER" id="PTHR17490:SF16">
    <property type="entry name" value="THREONYLCARBAMOYL-AMP SYNTHASE"/>
    <property type="match status" value="1"/>
</dbReference>
<dbReference type="AlphaFoldDB" id="A0A0U2SGQ2"/>
<dbReference type="InterPro" id="IPR050156">
    <property type="entry name" value="TC-AMP_synthase_SUA5"/>
</dbReference>
<dbReference type="PANTHER" id="PTHR17490">
    <property type="entry name" value="SUA5"/>
    <property type="match status" value="1"/>
</dbReference>
<gene>
    <name evidence="13" type="ORF">sm9_0363</name>
</gene>
<comment type="similarity">
    <text evidence="2">Belongs to the SUA5 family.</text>
</comment>
<dbReference type="GO" id="GO:0000049">
    <property type="term" value="F:tRNA binding"/>
    <property type="evidence" value="ECO:0007669"/>
    <property type="project" value="TreeGrafter"/>
</dbReference>
<organism evidence="13 14">
    <name type="scientific">Methanobrevibacter millerae</name>
    <dbReference type="NCBI Taxonomy" id="230361"/>
    <lineage>
        <taxon>Archaea</taxon>
        <taxon>Methanobacteriati</taxon>
        <taxon>Methanobacteriota</taxon>
        <taxon>Methanomada group</taxon>
        <taxon>Methanobacteria</taxon>
        <taxon>Methanobacteriales</taxon>
        <taxon>Methanobacteriaceae</taxon>
        <taxon>Methanobrevibacter</taxon>
    </lineage>
</organism>
<comment type="catalytic activity">
    <reaction evidence="11">
        <text>L-threonine + hydrogencarbonate + ATP = L-threonylcarbamoyladenylate + diphosphate + H2O</text>
        <dbReference type="Rhea" id="RHEA:36407"/>
        <dbReference type="ChEBI" id="CHEBI:15377"/>
        <dbReference type="ChEBI" id="CHEBI:17544"/>
        <dbReference type="ChEBI" id="CHEBI:30616"/>
        <dbReference type="ChEBI" id="CHEBI:33019"/>
        <dbReference type="ChEBI" id="CHEBI:57926"/>
        <dbReference type="ChEBI" id="CHEBI:73682"/>
        <dbReference type="EC" id="2.7.7.87"/>
    </reaction>
</comment>
<evidence type="ECO:0000313" key="13">
    <source>
        <dbReference type="EMBL" id="ALT68165.1"/>
    </source>
</evidence>
<evidence type="ECO:0000256" key="5">
    <source>
        <dbReference type="ARBA" id="ARBA00022679"/>
    </source>
</evidence>
<protein>
    <recommendedName>
        <fullName evidence="10">L-threonylcarbamoyladenylate synthase</fullName>
        <ecNumber evidence="3">2.7.7.87</ecNumber>
    </recommendedName>
    <alternativeName>
        <fullName evidence="10">L-threonylcarbamoyladenylate synthase</fullName>
    </alternativeName>
</protein>
<evidence type="ECO:0000256" key="10">
    <source>
        <dbReference type="ARBA" id="ARBA00029774"/>
    </source>
</evidence>
<dbReference type="Proteomes" id="UP000067738">
    <property type="component" value="Chromosome"/>
</dbReference>
<dbReference type="Gene3D" id="3.90.870.10">
    <property type="entry name" value="DHBP synthase"/>
    <property type="match status" value="1"/>
</dbReference>
<evidence type="ECO:0000313" key="14">
    <source>
        <dbReference type="Proteomes" id="UP000067738"/>
    </source>
</evidence>
<comment type="subcellular location">
    <subcellularLocation>
        <location evidence="1">Cytoplasm</location>
    </subcellularLocation>
</comment>
<name>A0A0U2SGQ2_9EURY</name>
<dbReference type="PATRIC" id="fig|230361.4.peg.377"/>
<keyword evidence="9" id="KW-0067">ATP-binding</keyword>
<evidence type="ECO:0000256" key="3">
    <source>
        <dbReference type="ARBA" id="ARBA00012584"/>
    </source>
</evidence>
<feature type="domain" description="YrdC-like" evidence="12">
    <location>
        <begin position="13"/>
        <end position="193"/>
    </location>
</feature>
<dbReference type="PROSITE" id="PS51163">
    <property type="entry name" value="YRDC"/>
    <property type="match status" value="1"/>
</dbReference>
<reference evidence="13 14" key="1">
    <citation type="submission" date="2015-04" db="EMBL/GenBank/DDBJ databases">
        <title>The complete genome sequence of the rumen methanogen Methanobrevibacter millerae SM9.</title>
        <authorList>
            <person name="Leahy S.C."/>
            <person name="Kelly W.J."/>
            <person name="Pacheco D.M."/>
            <person name="Li D."/>
            <person name="Altermann E."/>
            <person name="Attwood G.T."/>
        </authorList>
    </citation>
    <scope>NUCLEOTIDE SEQUENCE [LARGE SCALE GENOMIC DNA]</scope>
    <source>
        <strain evidence="13 14">SM9</strain>
    </source>
</reference>
<dbReference type="InterPro" id="IPR006070">
    <property type="entry name" value="Sua5-like_dom"/>
</dbReference>
<dbReference type="KEGG" id="mmil:sm9_0363"/>
<dbReference type="GO" id="GO:0005524">
    <property type="term" value="F:ATP binding"/>
    <property type="evidence" value="ECO:0007669"/>
    <property type="project" value="UniProtKB-KW"/>
</dbReference>
<keyword evidence="8" id="KW-0547">Nucleotide-binding</keyword>
<dbReference type="NCBIfam" id="TIGR00057">
    <property type="entry name" value="L-threonylcarbamoyladenylate synthase"/>
    <property type="match status" value="1"/>
</dbReference>
<dbReference type="Pfam" id="PF01300">
    <property type="entry name" value="Sua5_yciO_yrdC"/>
    <property type="match status" value="1"/>
</dbReference>
<accession>A0A0U2SGQ2</accession>
<dbReference type="GO" id="GO:0003725">
    <property type="term" value="F:double-stranded RNA binding"/>
    <property type="evidence" value="ECO:0007669"/>
    <property type="project" value="InterPro"/>
</dbReference>
<keyword evidence="6" id="KW-0819">tRNA processing</keyword>
<dbReference type="EC" id="2.7.7.87" evidence="3"/>
<dbReference type="GO" id="GO:0008033">
    <property type="term" value="P:tRNA processing"/>
    <property type="evidence" value="ECO:0007669"/>
    <property type="project" value="UniProtKB-KW"/>
</dbReference>
<evidence type="ECO:0000256" key="2">
    <source>
        <dbReference type="ARBA" id="ARBA00007663"/>
    </source>
</evidence>